<dbReference type="Gene3D" id="3.30.310.10">
    <property type="entry name" value="TATA-Binding Protein"/>
    <property type="match status" value="1"/>
</dbReference>
<feature type="compositionally biased region" description="Basic and acidic residues" evidence="1">
    <location>
        <begin position="408"/>
        <end position="417"/>
    </location>
</feature>
<dbReference type="OrthoDB" id="2127950at2759"/>
<name>A0A1Q9CLP7_SYMMI</name>
<sequence>MTSATRLLVQISANSCLRSAPHLFEGEAIEVDLVQPPAQSKSRRMSNAEDAQEPEDVFLRVSGLPAEKQQPDVFKLFYHFSLARIRELAGEAIVEFTTHSECVRAFRDKQGGRVGCNRVTLSAATREDFQQLKAAQEAAWKQHGMVRGDALRWKKKKKRGYILDPFFWQAAGHLGRSCAAPEWGRAAHMSLGVRQRRRRRVEERRKKTKLHGAGRLFAPPSLESCLRHLDVLSRDAGRRPLTRAETRFGGWEIFGLRYGFYCRDVQTALGAAALLGAGGGLLLAGPMTALTLSSLAMHAVCRDDRTGKLARTVAVRSAKAANNAAEQLVALRSRRKSFQGDASDSNGRLLSVSRAPPLPGAAAVMEVDQLWDQWSAAAQAADEEALAVPPAQEADKAKSSSVPQTEAGRSRSEKEVPFTEGIAEARAAKLAADTGGAAAAEALIKGPHLRGVRMMGLCATFDLGIPLDLAVLADKLPNTQYSNLGSLQLHGFRPHRYVATLNRRGRTTLQTSQDEEEARLIAKKVARLIKRHYSASTTFRNWKVVNLMMLANLPFRLHINDLAKSLHNDTTAVLSHESRQLCVEIKADTQVVVSDS</sequence>
<dbReference type="InterPro" id="IPR012295">
    <property type="entry name" value="TBP_dom_sf"/>
</dbReference>
<organism evidence="2 3">
    <name type="scientific">Symbiodinium microadriaticum</name>
    <name type="common">Dinoflagellate</name>
    <name type="synonym">Zooxanthella microadriatica</name>
    <dbReference type="NCBI Taxonomy" id="2951"/>
    <lineage>
        <taxon>Eukaryota</taxon>
        <taxon>Sar</taxon>
        <taxon>Alveolata</taxon>
        <taxon>Dinophyceae</taxon>
        <taxon>Suessiales</taxon>
        <taxon>Symbiodiniaceae</taxon>
        <taxon>Symbiodinium</taxon>
    </lineage>
</organism>
<reference evidence="2 3" key="1">
    <citation type="submission" date="2016-02" db="EMBL/GenBank/DDBJ databases">
        <title>Genome analysis of coral dinoflagellate symbionts highlights evolutionary adaptations to a symbiotic lifestyle.</title>
        <authorList>
            <person name="Aranda M."/>
            <person name="Li Y."/>
            <person name="Liew Y.J."/>
            <person name="Baumgarten S."/>
            <person name="Simakov O."/>
            <person name="Wilson M."/>
            <person name="Piel J."/>
            <person name="Ashoor H."/>
            <person name="Bougouffa S."/>
            <person name="Bajic V.B."/>
            <person name="Ryu T."/>
            <person name="Ravasi T."/>
            <person name="Bayer T."/>
            <person name="Micklem G."/>
            <person name="Kim H."/>
            <person name="Bhak J."/>
            <person name="Lajeunesse T.C."/>
            <person name="Voolstra C.R."/>
        </authorList>
    </citation>
    <scope>NUCLEOTIDE SEQUENCE [LARGE SCALE GENOMIC DNA]</scope>
    <source>
        <strain evidence="2 3">CCMP2467</strain>
    </source>
</reference>
<evidence type="ECO:0000313" key="3">
    <source>
        <dbReference type="Proteomes" id="UP000186817"/>
    </source>
</evidence>
<dbReference type="SUPFAM" id="SSF54928">
    <property type="entry name" value="RNA-binding domain, RBD"/>
    <property type="match status" value="1"/>
</dbReference>
<dbReference type="Proteomes" id="UP000186817">
    <property type="component" value="Unassembled WGS sequence"/>
</dbReference>
<accession>A0A1Q9CLP7</accession>
<keyword evidence="3" id="KW-1185">Reference proteome</keyword>
<dbReference type="InterPro" id="IPR012677">
    <property type="entry name" value="Nucleotide-bd_a/b_plait_sf"/>
</dbReference>
<dbReference type="AlphaFoldDB" id="A0A1Q9CLP7"/>
<proteinExistence type="predicted"/>
<gene>
    <name evidence="2" type="ORF">AK812_SmicGene35393</name>
</gene>
<evidence type="ECO:0008006" key="4">
    <source>
        <dbReference type="Google" id="ProtNLM"/>
    </source>
</evidence>
<comment type="caution">
    <text evidence="2">The sequence shown here is derived from an EMBL/GenBank/DDBJ whole genome shotgun (WGS) entry which is preliminary data.</text>
</comment>
<dbReference type="EMBL" id="LSRX01001091">
    <property type="protein sequence ID" value="OLP83807.1"/>
    <property type="molecule type" value="Genomic_DNA"/>
</dbReference>
<evidence type="ECO:0000313" key="2">
    <source>
        <dbReference type="EMBL" id="OLP83807.1"/>
    </source>
</evidence>
<dbReference type="Gene3D" id="3.30.70.330">
    <property type="match status" value="1"/>
</dbReference>
<dbReference type="InterPro" id="IPR035979">
    <property type="entry name" value="RBD_domain_sf"/>
</dbReference>
<feature type="region of interest" description="Disordered" evidence="1">
    <location>
        <begin position="382"/>
        <end position="417"/>
    </location>
</feature>
<evidence type="ECO:0000256" key="1">
    <source>
        <dbReference type="SAM" id="MobiDB-lite"/>
    </source>
</evidence>
<dbReference type="GO" id="GO:0003676">
    <property type="term" value="F:nucleic acid binding"/>
    <property type="evidence" value="ECO:0007669"/>
    <property type="project" value="InterPro"/>
</dbReference>
<protein>
    <recommendedName>
        <fullName evidence="4">RRM domain-containing protein</fullName>
    </recommendedName>
</protein>